<name>A0A3P7Q7M3_DIBLA</name>
<evidence type="ECO:0000313" key="1">
    <source>
        <dbReference type="EMBL" id="VDN26646.1"/>
    </source>
</evidence>
<protein>
    <submittedName>
        <fullName evidence="1">Uncharacterized protein</fullName>
    </submittedName>
</protein>
<evidence type="ECO:0000313" key="2">
    <source>
        <dbReference type="Proteomes" id="UP000281553"/>
    </source>
</evidence>
<reference evidence="1 2" key="1">
    <citation type="submission" date="2018-11" db="EMBL/GenBank/DDBJ databases">
        <authorList>
            <consortium name="Pathogen Informatics"/>
        </authorList>
    </citation>
    <scope>NUCLEOTIDE SEQUENCE [LARGE SCALE GENOMIC DNA]</scope>
</reference>
<accession>A0A3P7Q7M3</accession>
<keyword evidence="2" id="KW-1185">Reference proteome</keyword>
<sequence length="189" mass="20920">MCPTALCVTSRLALCVRGIDKHLNCPDVCRARGPKFCNKAEHSIKICGTITPKELKEYSPAKENNTKTLSDAFKKWHAAIPMSARFPLEFFEQFVGNNDSFKNAFEAQLLAAQVPFCICKKSFKVRRLPPSAAMITQSACSVNVANQSIFGASLITGSHCTRLATCYDRSTQRELAVKSVSQSIDFAYR</sequence>
<dbReference type="AlphaFoldDB" id="A0A3P7Q7M3"/>
<dbReference type="OrthoDB" id="283575at2759"/>
<dbReference type="Proteomes" id="UP000281553">
    <property type="component" value="Unassembled WGS sequence"/>
</dbReference>
<proteinExistence type="predicted"/>
<organism evidence="1 2">
    <name type="scientific">Dibothriocephalus latus</name>
    <name type="common">Fish tapeworm</name>
    <name type="synonym">Diphyllobothrium latum</name>
    <dbReference type="NCBI Taxonomy" id="60516"/>
    <lineage>
        <taxon>Eukaryota</taxon>
        <taxon>Metazoa</taxon>
        <taxon>Spiralia</taxon>
        <taxon>Lophotrochozoa</taxon>
        <taxon>Platyhelminthes</taxon>
        <taxon>Cestoda</taxon>
        <taxon>Eucestoda</taxon>
        <taxon>Diphyllobothriidea</taxon>
        <taxon>Diphyllobothriidae</taxon>
        <taxon>Dibothriocephalus</taxon>
    </lineage>
</organism>
<dbReference type="EMBL" id="UYRU01076165">
    <property type="protein sequence ID" value="VDN26646.1"/>
    <property type="molecule type" value="Genomic_DNA"/>
</dbReference>
<gene>
    <name evidence="1" type="ORF">DILT_LOCUS14852</name>
</gene>